<dbReference type="InterPro" id="IPR003594">
    <property type="entry name" value="HATPase_dom"/>
</dbReference>
<keyword evidence="10" id="KW-0472">Membrane</keyword>
<dbReference type="Proteomes" id="UP000649753">
    <property type="component" value="Unassembled WGS sequence"/>
</dbReference>
<dbReference type="InterPro" id="IPR036890">
    <property type="entry name" value="HATPase_C_sf"/>
</dbReference>
<keyword evidence="13" id="KW-1185">Reference proteome</keyword>
<keyword evidence="3" id="KW-0597">Phosphoprotein</keyword>
<dbReference type="GO" id="GO:0005524">
    <property type="term" value="F:ATP binding"/>
    <property type="evidence" value="ECO:0007669"/>
    <property type="project" value="UniProtKB-KW"/>
</dbReference>
<dbReference type="Pfam" id="PF23539">
    <property type="entry name" value="DUF7134"/>
    <property type="match status" value="1"/>
</dbReference>
<keyword evidence="6 12" id="KW-0418">Kinase</keyword>
<dbReference type="InterPro" id="IPR011712">
    <property type="entry name" value="Sig_transdc_His_kin_sub3_dim/P"/>
</dbReference>
<evidence type="ECO:0000256" key="9">
    <source>
        <dbReference type="SAM" id="MobiDB-lite"/>
    </source>
</evidence>
<sequence length="442" mass="45780">MTSSEPVADTDPVGRFRGGRRSGGGPLPARMPMRWRAGADALADATAVAGADAVADAEPRGGRVMAVPGRGWPAMLADAALAVGLFALTVPVTTVIGEHQPGVVPADGWCYALIALSTLALAVRRRWPLATLAVCTVATSAYLVGGYPYGPMLLSYLIAVYTVAAYLPIRRAAVGGAVSLVAMLAHTVVSIRTSPVGLAGVLPGSAWVVVPFAVGATVRSNREAAARTRIEQTRRLADEERLRVAQEVHDVVGHGLAAINMQAEIALHLLPTRPEQAETALTAISRTSREALDELRVTLSVVRRDAGTDRAPAPGLDQVAALTERLHGTGLPVTLTVTGDRRTLPVAVDLAAYRVVQEALTNVLRHAGAATATVRISYLPAEVTIEVTDTGRGGPGVAGPGAGHGLTGMRERVDSLGGVLEAGPRSGGGFRVLVRLPAEARG</sequence>
<evidence type="ECO:0000313" key="13">
    <source>
        <dbReference type="Proteomes" id="UP000649753"/>
    </source>
</evidence>
<dbReference type="GO" id="GO:0000155">
    <property type="term" value="F:phosphorelay sensor kinase activity"/>
    <property type="evidence" value="ECO:0007669"/>
    <property type="project" value="InterPro"/>
</dbReference>
<evidence type="ECO:0000259" key="11">
    <source>
        <dbReference type="PROSITE" id="PS50109"/>
    </source>
</evidence>
<evidence type="ECO:0000256" key="6">
    <source>
        <dbReference type="ARBA" id="ARBA00022777"/>
    </source>
</evidence>
<dbReference type="EC" id="2.7.13.3" evidence="2"/>
<dbReference type="InterPro" id="IPR050482">
    <property type="entry name" value="Sensor_HK_TwoCompSys"/>
</dbReference>
<keyword evidence="10" id="KW-1133">Transmembrane helix</keyword>
<evidence type="ECO:0000256" key="10">
    <source>
        <dbReference type="SAM" id="Phobius"/>
    </source>
</evidence>
<dbReference type="SUPFAM" id="SSF55874">
    <property type="entry name" value="ATPase domain of HSP90 chaperone/DNA topoisomerase II/histidine kinase"/>
    <property type="match status" value="1"/>
</dbReference>
<evidence type="ECO:0000256" key="8">
    <source>
        <dbReference type="ARBA" id="ARBA00023012"/>
    </source>
</evidence>
<comment type="caution">
    <text evidence="12">The sequence shown here is derived from an EMBL/GenBank/DDBJ whole genome shotgun (WGS) entry which is preliminary data.</text>
</comment>
<dbReference type="AlphaFoldDB" id="A0A927R7F9"/>
<dbReference type="Gene3D" id="3.30.565.10">
    <property type="entry name" value="Histidine kinase-like ATPase, C-terminal domain"/>
    <property type="match status" value="1"/>
</dbReference>
<dbReference type="Gene3D" id="1.20.5.1930">
    <property type="match status" value="1"/>
</dbReference>
<evidence type="ECO:0000256" key="5">
    <source>
        <dbReference type="ARBA" id="ARBA00022741"/>
    </source>
</evidence>
<dbReference type="EMBL" id="JADBEB010000001">
    <property type="protein sequence ID" value="MBE1487816.1"/>
    <property type="molecule type" value="Genomic_DNA"/>
</dbReference>
<keyword evidence="7" id="KW-0067">ATP-binding</keyword>
<dbReference type="SMART" id="SM00387">
    <property type="entry name" value="HATPase_c"/>
    <property type="match status" value="1"/>
</dbReference>
<feature type="region of interest" description="Disordered" evidence="9">
    <location>
        <begin position="1"/>
        <end position="30"/>
    </location>
</feature>
<feature type="transmembrane region" description="Helical" evidence="10">
    <location>
        <begin position="197"/>
        <end position="218"/>
    </location>
</feature>
<feature type="transmembrane region" description="Helical" evidence="10">
    <location>
        <begin position="102"/>
        <end position="122"/>
    </location>
</feature>
<feature type="domain" description="Histidine kinase" evidence="11">
    <location>
        <begin position="354"/>
        <end position="440"/>
    </location>
</feature>
<feature type="transmembrane region" description="Helical" evidence="10">
    <location>
        <begin position="174"/>
        <end position="191"/>
    </location>
</feature>
<evidence type="ECO:0000256" key="7">
    <source>
        <dbReference type="ARBA" id="ARBA00022840"/>
    </source>
</evidence>
<keyword evidence="8" id="KW-0902">Two-component regulatory system</keyword>
<dbReference type="PANTHER" id="PTHR24421:SF10">
    <property type="entry name" value="NITRATE_NITRITE SENSOR PROTEIN NARQ"/>
    <property type="match status" value="1"/>
</dbReference>
<keyword evidence="4" id="KW-0808">Transferase</keyword>
<name>A0A927R7F9_9ACTN</name>
<reference evidence="12" key="1">
    <citation type="submission" date="2020-10" db="EMBL/GenBank/DDBJ databases">
        <title>Sequencing the genomes of 1000 actinobacteria strains.</title>
        <authorList>
            <person name="Klenk H.-P."/>
        </authorList>
    </citation>
    <scope>NUCLEOTIDE SEQUENCE</scope>
    <source>
        <strain evidence="12">DSM 46832</strain>
    </source>
</reference>
<dbReference type="InterPro" id="IPR005467">
    <property type="entry name" value="His_kinase_dom"/>
</dbReference>
<dbReference type="CDD" id="cd16917">
    <property type="entry name" value="HATPase_UhpB-NarQ-NarX-like"/>
    <property type="match status" value="1"/>
</dbReference>
<gene>
    <name evidence="12" type="ORF">H4W31_003454</name>
</gene>
<evidence type="ECO:0000256" key="1">
    <source>
        <dbReference type="ARBA" id="ARBA00000085"/>
    </source>
</evidence>
<dbReference type="PROSITE" id="PS50109">
    <property type="entry name" value="HIS_KIN"/>
    <property type="match status" value="1"/>
</dbReference>
<evidence type="ECO:0000313" key="12">
    <source>
        <dbReference type="EMBL" id="MBE1487816.1"/>
    </source>
</evidence>
<evidence type="ECO:0000256" key="3">
    <source>
        <dbReference type="ARBA" id="ARBA00022553"/>
    </source>
</evidence>
<dbReference type="GO" id="GO:0046983">
    <property type="term" value="F:protein dimerization activity"/>
    <property type="evidence" value="ECO:0007669"/>
    <property type="project" value="InterPro"/>
</dbReference>
<proteinExistence type="predicted"/>
<comment type="catalytic activity">
    <reaction evidence="1">
        <text>ATP + protein L-histidine = ADP + protein N-phospho-L-histidine.</text>
        <dbReference type="EC" id="2.7.13.3"/>
    </reaction>
</comment>
<organism evidence="12 13">
    <name type="scientific">Plantactinospora soyae</name>
    <dbReference type="NCBI Taxonomy" id="1544732"/>
    <lineage>
        <taxon>Bacteria</taxon>
        <taxon>Bacillati</taxon>
        <taxon>Actinomycetota</taxon>
        <taxon>Actinomycetes</taxon>
        <taxon>Micromonosporales</taxon>
        <taxon>Micromonosporaceae</taxon>
        <taxon>Plantactinospora</taxon>
    </lineage>
</organism>
<accession>A0A927R7F9</accession>
<dbReference type="Pfam" id="PF02518">
    <property type="entry name" value="HATPase_c"/>
    <property type="match status" value="1"/>
</dbReference>
<feature type="transmembrane region" description="Helical" evidence="10">
    <location>
        <begin position="75"/>
        <end position="96"/>
    </location>
</feature>
<evidence type="ECO:0000256" key="2">
    <source>
        <dbReference type="ARBA" id="ARBA00012438"/>
    </source>
</evidence>
<feature type="transmembrane region" description="Helical" evidence="10">
    <location>
        <begin position="129"/>
        <end position="147"/>
    </location>
</feature>
<protein>
    <recommendedName>
        <fullName evidence="2">histidine kinase</fullName>
        <ecNumber evidence="2">2.7.13.3</ecNumber>
    </recommendedName>
</protein>
<dbReference type="GO" id="GO:0016020">
    <property type="term" value="C:membrane"/>
    <property type="evidence" value="ECO:0007669"/>
    <property type="project" value="InterPro"/>
</dbReference>
<dbReference type="InterPro" id="IPR055558">
    <property type="entry name" value="DUF7134"/>
</dbReference>
<keyword evidence="5" id="KW-0547">Nucleotide-binding</keyword>
<keyword evidence="10" id="KW-0812">Transmembrane</keyword>
<dbReference type="PANTHER" id="PTHR24421">
    <property type="entry name" value="NITRATE/NITRITE SENSOR PROTEIN NARX-RELATED"/>
    <property type="match status" value="1"/>
</dbReference>
<evidence type="ECO:0000256" key="4">
    <source>
        <dbReference type="ARBA" id="ARBA00022679"/>
    </source>
</evidence>
<dbReference type="Pfam" id="PF07730">
    <property type="entry name" value="HisKA_3"/>
    <property type="match status" value="1"/>
</dbReference>